<evidence type="ECO:0000259" key="3">
    <source>
        <dbReference type="PROSITE" id="PS51755"/>
    </source>
</evidence>
<reference evidence="4" key="1">
    <citation type="journal article" date="2015" name="Nature">
        <title>Complex archaea that bridge the gap between prokaryotes and eukaryotes.</title>
        <authorList>
            <person name="Spang A."/>
            <person name="Saw J.H."/>
            <person name="Jorgensen S.L."/>
            <person name="Zaremba-Niedzwiedzka K."/>
            <person name="Martijn J."/>
            <person name="Lind A.E."/>
            <person name="van Eijk R."/>
            <person name="Schleper C."/>
            <person name="Guy L."/>
            <person name="Ettema T.J."/>
        </authorList>
    </citation>
    <scope>NUCLEOTIDE SEQUENCE</scope>
</reference>
<keyword evidence="1" id="KW-0238">DNA-binding</keyword>
<feature type="domain" description="Response regulatory" evidence="2">
    <location>
        <begin position="5"/>
        <end position="118"/>
    </location>
</feature>
<dbReference type="CDD" id="cd00383">
    <property type="entry name" value="trans_reg_C"/>
    <property type="match status" value="1"/>
</dbReference>
<protein>
    <recommendedName>
        <fullName evidence="5">DNA-binding response regulator</fullName>
    </recommendedName>
</protein>
<organism evidence="4">
    <name type="scientific">marine sediment metagenome</name>
    <dbReference type="NCBI Taxonomy" id="412755"/>
    <lineage>
        <taxon>unclassified sequences</taxon>
        <taxon>metagenomes</taxon>
        <taxon>ecological metagenomes</taxon>
    </lineage>
</organism>
<dbReference type="InterPro" id="IPR001789">
    <property type="entry name" value="Sig_transdc_resp-reg_receiver"/>
</dbReference>
<dbReference type="GO" id="GO:0005829">
    <property type="term" value="C:cytosol"/>
    <property type="evidence" value="ECO:0007669"/>
    <property type="project" value="TreeGrafter"/>
</dbReference>
<sequence length="226" mass="25675">MKKTKILLIDDEEQIHQFISISLKAEGFDYLGCRNASTGFESFQNNKPDLIILDLGLPDNDGSLVLARIRKIGNIPILVLTARDQSAEKVKLLNAGANDYLSKPFEIKELIARVKVLLRDIKYETTPAELHFNNLIIKTFEPLIFINDVAISLTKKEHQLLLLLAMSPGQLIPQTKILVDIWGPSHCDDTHYLRVLITHLRKKLKDDADDPVYIKTEPGIGYRFIF</sequence>
<feature type="domain" description="OmpR/PhoB-type" evidence="3">
    <location>
        <begin position="127"/>
        <end position="226"/>
    </location>
</feature>
<name>A0A0F9VB89_9ZZZZ</name>
<dbReference type="PROSITE" id="PS51755">
    <property type="entry name" value="OMPR_PHOB"/>
    <property type="match status" value="1"/>
</dbReference>
<dbReference type="PANTHER" id="PTHR48111:SF50">
    <property type="entry name" value="KDP OPERON TRANSCRIPTIONAL REGULATORY PROTEIN KDPE"/>
    <property type="match status" value="1"/>
</dbReference>
<dbReference type="SMART" id="SM00862">
    <property type="entry name" value="Trans_reg_C"/>
    <property type="match status" value="1"/>
</dbReference>
<dbReference type="InterPro" id="IPR011006">
    <property type="entry name" value="CheY-like_superfamily"/>
</dbReference>
<dbReference type="InterPro" id="IPR039420">
    <property type="entry name" value="WalR-like"/>
</dbReference>
<dbReference type="PANTHER" id="PTHR48111">
    <property type="entry name" value="REGULATOR OF RPOS"/>
    <property type="match status" value="1"/>
</dbReference>
<dbReference type="GO" id="GO:0032993">
    <property type="term" value="C:protein-DNA complex"/>
    <property type="evidence" value="ECO:0007669"/>
    <property type="project" value="TreeGrafter"/>
</dbReference>
<dbReference type="SUPFAM" id="SSF52172">
    <property type="entry name" value="CheY-like"/>
    <property type="match status" value="1"/>
</dbReference>
<dbReference type="Gene3D" id="6.10.250.690">
    <property type="match status" value="1"/>
</dbReference>
<dbReference type="InterPro" id="IPR001867">
    <property type="entry name" value="OmpR/PhoB-type_DNA-bd"/>
</dbReference>
<proteinExistence type="predicted"/>
<dbReference type="GO" id="GO:0006355">
    <property type="term" value="P:regulation of DNA-templated transcription"/>
    <property type="evidence" value="ECO:0007669"/>
    <property type="project" value="InterPro"/>
</dbReference>
<dbReference type="InterPro" id="IPR016032">
    <property type="entry name" value="Sig_transdc_resp-reg_C-effctor"/>
</dbReference>
<dbReference type="GO" id="GO:0000976">
    <property type="term" value="F:transcription cis-regulatory region binding"/>
    <property type="evidence" value="ECO:0007669"/>
    <property type="project" value="TreeGrafter"/>
</dbReference>
<dbReference type="AlphaFoldDB" id="A0A0F9VB89"/>
<dbReference type="EMBL" id="LAZR01000601">
    <property type="protein sequence ID" value="KKN63098.1"/>
    <property type="molecule type" value="Genomic_DNA"/>
</dbReference>
<dbReference type="SUPFAM" id="SSF46894">
    <property type="entry name" value="C-terminal effector domain of the bipartite response regulators"/>
    <property type="match status" value="1"/>
</dbReference>
<dbReference type="Gene3D" id="3.40.50.2300">
    <property type="match status" value="1"/>
</dbReference>
<dbReference type="SMART" id="SM00448">
    <property type="entry name" value="REC"/>
    <property type="match status" value="1"/>
</dbReference>
<dbReference type="InterPro" id="IPR036388">
    <property type="entry name" value="WH-like_DNA-bd_sf"/>
</dbReference>
<comment type="caution">
    <text evidence="4">The sequence shown here is derived from an EMBL/GenBank/DDBJ whole genome shotgun (WGS) entry which is preliminary data.</text>
</comment>
<dbReference type="Pfam" id="PF00072">
    <property type="entry name" value="Response_reg"/>
    <property type="match status" value="1"/>
</dbReference>
<gene>
    <name evidence="4" type="ORF">LCGC14_0505220</name>
</gene>
<dbReference type="GO" id="GO:0000156">
    <property type="term" value="F:phosphorelay response regulator activity"/>
    <property type="evidence" value="ECO:0007669"/>
    <property type="project" value="TreeGrafter"/>
</dbReference>
<evidence type="ECO:0000259" key="2">
    <source>
        <dbReference type="PROSITE" id="PS50110"/>
    </source>
</evidence>
<accession>A0A0F9VB89</accession>
<evidence type="ECO:0008006" key="5">
    <source>
        <dbReference type="Google" id="ProtNLM"/>
    </source>
</evidence>
<dbReference type="Pfam" id="PF00486">
    <property type="entry name" value="Trans_reg_C"/>
    <property type="match status" value="1"/>
</dbReference>
<evidence type="ECO:0000313" key="4">
    <source>
        <dbReference type="EMBL" id="KKN63098.1"/>
    </source>
</evidence>
<dbReference type="PROSITE" id="PS50110">
    <property type="entry name" value="RESPONSE_REGULATORY"/>
    <property type="match status" value="1"/>
</dbReference>
<evidence type="ECO:0000256" key="1">
    <source>
        <dbReference type="ARBA" id="ARBA00023125"/>
    </source>
</evidence>
<dbReference type="Gene3D" id="1.10.10.10">
    <property type="entry name" value="Winged helix-like DNA-binding domain superfamily/Winged helix DNA-binding domain"/>
    <property type="match status" value="1"/>
</dbReference>